<feature type="transmembrane region" description="Helical" evidence="1">
    <location>
        <begin position="20"/>
        <end position="39"/>
    </location>
</feature>
<protein>
    <submittedName>
        <fullName evidence="2">Uncharacterized protein</fullName>
    </submittedName>
</protein>
<accession>A0A6A6AX36</accession>
<sequence length="67" mass="7424">MKETRQQRVGRQSQLAGGDVLLALAWPLLSIIMGAERALGRRKWQVRSALRSPQDDMAQGAKLASYS</sequence>
<dbReference type="EMBL" id="ML995578">
    <property type="protein sequence ID" value="KAF2135494.1"/>
    <property type="molecule type" value="Genomic_DNA"/>
</dbReference>
<gene>
    <name evidence="2" type="ORF">K452DRAFT_293178</name>
</gene>
<reference evidence="2" key="1">
    <citation type="journal article" date="2020" name="Stud. Mycol.">
        <title>101 Dothideomycetes genomes: a test case for predicting lifestyles and emergence of pathogens.</title>
        <authorList>
            <person name="Haridas S."/>
            <person name="Albert R."/>
            <person name="Binder M."/>
            <person name="Bloem J."/>
            <person name="Labutti K."/>
            <person name="Salamov A."/>
            <person name="Andreopoulos B."/>
            <person name="Baker S."/>
            <person name="Barry K."/>
            <person name="Bills G."/>
            <person name="Bluhm B."/>
            <person name="Cannon C."/>
            <person name="Castanera R."/>
            <person name="Culley D."/>
            <person name="Daum C."/>
            <person name="Ezra D."/>
            <person name="Gonzalez J."/>
            <person name="Henrissat B."/>
            <person name="Kuo A."/>
            <person name="Liang C."/>
            <person name="Lipzen A."/>
            <person name="Lutzoni F."/>
            <person name="Magnuson J."/>
            <person name="Mondo S."/>
            <person name="Nolan M."/>
            <person name="Ohm R."/>
            <person name="Pangilinan J."/>
            <person name="Park H.-J."/>
            <person name="Ramirez L."/>
            <person name="Alfaro M."/>
            <person name="Sun H."/>
            <person name="Tritt A."/>
            <person name="Yoshinaga Y."/>
            <person name="Zwiers L.-H."/>
            <person name="Turgeon B."/>
            <person name="Goodwin S."/>
            <person name="Spatafora J."/>
            <person name="Crous P."/>
            <person name="Grigoriev I."/>
        </authorList>
    </citation>
    <scope>NUCLEOTIDE SEQUENCE</scope>
    <source>
        <strain evidence="2">CBS 121167</strain>
    </source>
</reference>
<dbReference type="GeneID" id="54299011"/>
<dbReference type="AlphaFoldDB" id="A0A6A6AX36"/>
<keyword evidence="3" id="KW-1185">Reference proteome</keyword>
<dbReference type="Proteomes" id="UP000799438">
    <property type="component" value="Unassembled WGS sequence"/>
</dbReference>
<proteinExistence type="predicted"/>
<keyword evidence="1" id="KW-0472">Membrane</keyword>
<evidence type="ECO:0000313" key="2">
    <source>
        <dbReference type="EMBL" id="KAF2135494.1"/>
    </source>
</evidence>
<keyword evidence="1" id="KW-0812">Transmembrane</keyword>
<dbReference type="RefSeq" id="XP_033391212.1">
    <property type="nucleotide sequence ID" value="XM_033541515.1"/>
</dbReference>
<name>A0A6A6AX36_9PEZI</name>
<evidence type="ECO:0000256" key="1">
    <source>
        <dbReference type="SAM" id="Phobius"/>
    </source>
</evidence>
<organism evidence="2 3">
    <name type="scientific">Aplosporella prunicola CBS 121167</name>
    <dbReference type="NCBI Taxonomy" id="1176127"/>
    <lineage>
        <taxon>Eukaryota</taxon>
        <taxon>Fungi</taxon>
        <taxon>Dikarya</taxon>
        <taxon>Ascomycota</taxon>
        <taxon>Pezizomycotina</taxon>
        <taxon>Dothideomycetes</taxon>
        <taxon>Dothideomycetes incertae sedis</taxon>
        <taxon>Botryosphaeriales</taxon>
        <taxon>Aplosporellaceae</taxon>
        <taxon>Aplosporella</taxon>
    </lineage>
</organism>
<keyword evidence="1" id="KW-1133">Transmembrane helix</keyword>
<evidence type="ECO:0000313" key="3">
    <source>
        <dbReference type="Proteomes" id="UP000799438"/>
    </source>
</evidence>